<name>A0A1S7B8M9_9MICO</name>
<proteinExistence type="predicted"/>
<dbReference type="RefSeq" id="WP_064295136.1">
    <property type="nucleotide sequence ID" value="NZ_CP019402.1"/>
</dbReference>
<comment type="caution">
    <text evidence="1">The sequence shown here is derived from an EMBL/GenBank/DDBJ whole genome shotgun (WGS) entry which is preliminary data.</text>
</comment>
<gene>
    <name evidence="1" type="ORF">EDD42_1606</name>
</gene>
<protein>
    <submittedName>
        <fullName evidence="1">Uncharacterized protein</fullName>
    </submittedName>
</protein>
<evidence type="ECO:0000313" key="1">
    <source>
        <dbReference type="EMBL" id="ROR81542.1"/>
    </source>
</evidence>
<dbReference type="Proteomes" id="UP000266915">
    <property type="component" value="Unassembled WGS sequence"/>
</dbReference>
<sequence length="66" mass="7120">MPNALSIRPGYWRVTTPDGRVLGNIEAVGADGVPEYRANRFRPAVLGYAPLGSFSDLAVAIDAFRN</sequence>
<accession>A0A1S7B8M9</accession>
<dbReference type="AlphaFoldDB" id="A0A1S7B8M9"/>
<dbReference type="KEGG" id="pflu:BWO91_08500"/>
<dbReference type="OrthoDB" id="5124632at2"/>
<evidence type="ECO:0000313" key="2">
    <source>
        <dbReference type="Proteomes" id="UP000266915"/>
    </source>
</evidence>
<keyword evidence="2" id="KW-1185">Reference proteome</keyword>
<dbReference type="EMBL" id="RKHL01000001">
    <property type="protein sequence ID" value="ROR81542.1"/>
    <property type="molecule type" value="Genomic_DNA"/>
</dbReference>
<reference evidence="1 2" key="1">
    <citation type="submission" date="2018-11" db="EMBL/GenBank/DDBJ databases">
        <title>Sequencing the genomes of 1000 actinobacteria strains.</title>
        <authorList>
            <person name="Klenk H.-P."/>
        </authorList>
    </citation>
    <scope>NUCLEOTIDE SEQUENCE [LARGE SCALE GENOMIC DNA]</scope>
    <source>
        <strain evidence="1 2">DSM 14012</strain>
    </source>
</reference>
<organism evidence="1 2">
    <name type="scientific">Plantibacter flavus</name>
    <dbReference type="NCBI Taxonomy" id="150123"/>
    <lineage>
        <taxon>Bacteria</taxon>
        <taxon>Bacillati</taxon>
        <taxon>Actinomycetota</taxon>
        <taxon>Actinomycetes</taxon>
        <taxon>Micrococcales</taxon>
        <taxon>Microbacteriaceae</taxon>
        <taxon>Plantibacter</taxon>
    </lineage>
</organism>
<dbReference type="STRING" id="150123.BWO91_08500"/>